<dbReference type="Pfam" id="PF13487">
    <property type="entry name" value="HD_5"/>
    <property type="match status" value="1"/>
</dbReference>
<dbReference type="InterPro" id="IPR014710">
    <property type="entry name" value="RmlC-like_jellyroll"/>
</dbReference>
<dbReference type="CDD" id="cd00077">
    <property type="entry name" value="HDc"/>
    <property type="match status" value="1"/>
</dbReference>
<keyword evidence="2" id="KW-0808">Transferase</keyword>
<dbReference type="Proteomes" id="UP000078534">
    <property type="component" value="Unassembled WGS sequence"/>
</dbReference>
<proteinExistence type="predicted"/>
<dbReference type="SMART" id="SM00471">
    <property type="entry name" value="HDc"/>
    <property type="match status" value="1"/>
</dbReference>
<dbReference type="RefSeq" id="WP_066327222.1">
    <property type="nucleotide sequence ID" value="NZ_LWSG01000003.1"/>
</dbReference>
<dbReference type="Gene3D" id="2.60.120.10">
    <property type="entry name" value="Jelly Rolls"/>
    <property type="match status" value="1"/>
</dbReference>
<dbReference type="EMBL" id="LWSG01000003">
    <property type="protein sequence ID" value="OAS88515.1"/>
    <property type="molecule type" value="Genomic_DNA"/>
</dbReference>
<feature type="domain" description="HD-GYP" evidence="1">
    <location>
        <begin position="111"/>
        <end position="299"/>
    </location>
</feature>
<sequence>MKGIGNKNHFIETVQMKGLTISLIASADQTEIIHHKLEPNTRWALEPEEGWEALEYLIVVSGELKLSTNGGYEIYKTGDSFYRSPVKEHYVFQSIGTTEFLYVSSQPVFHRYSQISRDLMNLAISIEKKDGYTGDHCARISKLSMLVGEAMGLNSKQLLRLNMASFFHDIGKVKIPLDILLKPEKLTQEEWEIMKMHTSYGRQVLEETKLPLLMSAGLVVEQHHERYDGKGYPFGLAKDEIEVEASIISVVDSYDAMTTDRSYQKGRSKEEAILEINRCRGTMYNPIIVDVFNDVKHKL</sequence>
<protein>
    <submittedName>
        <fullName evidence="2">Histidine kinase</fullName>
    </submittedName>
</protein>
<dbReference type="InterPro" id="IPR037522">
    <property type="entry name" value="HD_GYP_dom"/>
</dbReference>
<evidence type="ECO:0000313" key="2">
    <source>
        <dbReference type="EMBL" id="OAS88515.1"/>
    </source>
</evidence>
<dbReference type="InterPro" id="IPR003607">
    <property type="entry name" value="HD/PDEase_dom"/>
</dbReference>
<evidence type="ECO:0000259" key="1">
    <source>
        <dbReference type="PROSITE" id="PS51832"/>
    </source>
</evidence>
<dbReference type="PANTHER" id="PTHR43155">
    <property type="entry name" value="CYCLIC DI-GMP PHOSPHODIESTERASE PA4108-RELATED"/>
    <property type="match status" value="1"/>
</dbReference>
<keyword evidence="3" id="KW-1185">Reference proteome</keyword>
<dbReference type="AlphaFoldDB" id="A0A179T3E7"/>
<evidence type="ECO:0000313" key="3">
    <source>
        <dbReference type="Proteomes" id="UP000078534"/>
    </source>
</evidence>
<dbReference type="GO" id="GO:0016301">
    <property type="term" value="F:kinase activity"/>
    <property type="evidence" value="ECO:0007669"/>
    <property type="project" value="UniProtKB-KW"/>
</dbReference>
<dbReference type="PROSITE" id="PS51832">
    <property type="entry name" value="HD_GYP"/>
    <property type="match status" value="1"/>
</dbReference>
<reference evidence="3" key="1">
    <citation type="submission" date="2016-04" db="EMBL/GenBank/DDBJ databases">
        <authorList>
            <person name="Lyu Z."/>
            <person name="Lyu W."/>
        </authorList>
    </citation>
    <scope>NUCLEOTIDE SEQUENCE [LARGE SCALE GENOMIC DNA]</scope>
    <source>
        <strain evidence="3">C44</strain>
    </source>
</reference>
<name>A0A179T3E7_9BACI</name>
<gene>
    <name evidence="2" type="ORF">A6K24_15795</name>
</gene>
<dbReference type="InterPro" id="IPR011051">
    <property type="entry name" value="RmlC_Cupin_sf"/>
</dbReference>
<keyword evidence="2" id="KW-0418">Kinase</keyword>
<organism evidence="2 3">
    <name type="scientific">Metabacillus litoralis</name>
    <dbReference type="NCBI Taxonomy" id="152268"/>
    <lineage>
        <taxon>Bacteria</taxon>
        <taxon>Bacillati</taxon>
        <taxon>Bacillota</taxon>
        <taxon>Bacilli</taxon>
        <taxon>Bacillales</taxon>
        <taxon>Bacillaceae</taxon>
        <taxon>Metabacillus</taxon>
    </lineage>
</organism>
<accession>A0A179T3E7</accession>
<dbReference type="SUPFAM" id="SSF109604">
    <property type="entry name" value="HD-domain/PDEase-like"/>
    <property type="match status" value="1"/>
</dbReference>
<comment type="caution">
    <text evidence="2">The sequence shown here is derived from an EMBL/GenBank/DDBJ whole genome shotgun (WGS) entry which is preliminary data.</text>
</comment>
<dbReference type="Gene3D" id="1.10.3210.10">
    <property type="entry name" value="Hypothetical protein af1432"/>
    <property type="match status" value="1"/>
</dbReference>
<dbReference type="STRING" id="152268.A6K24_15795"/>
<dbReference type="SUPFAM" id="SSF51182">
    <property type="entry name" value="RmlC-like cupins"/>
    <property type="match status" value="1"/>
</dbReference>
<dbReference type="PANTHER" id="PTHR43155:SF2">
    <property type="entry name" value="CYCLIC DI-GMP PHOSPHODIESTERASE PA4108"/>
    <property type="match status" value="1"/>
</dbReference>